<keyword evidence="2" id="KW-1185">Reference proteome</keyword>
<dbReference type="Proteomes" id="UP000617555">
    <property type="component" value="Unassembled WGS sequence"/>
</dbReference>
<protein>
    <submittedName>
        <fullName evidence="1">Uncharacterized protein</fullName>
    </submittedName>
</protein>
<name>A0ABQ1IV75_9GAMM</name>
<dbReference type="EMBL" id="BMII01000008">
    <property type="protein sequence ID" value="GGB52934.1"/>
    <property type="molecule type" value="Genomic_DNA"/>
</dbReference>
<accession>A0ABQ1IV75</accession>
<dbReference type="RefSeq" id="WP_188737958.1">
    <property type="nucleotide sequence ID" value="NZ_BMII01000008.1"/>
</dbReference>
<reference evidence="2" key="1">
    <citation type="journal article" date="2019" name="Int. J. Syst. Evol. Microbiol.">
        <title>The Global Catalogue of Microorganisms (GCM) 10K type strain sequencing project: providing services to taxonomists for standard genome sequencing and annotation.</title>
        <authorList>
            <consortium name="The Broad Institute Genomics Platform"/>
            <consortium name="The Broad Institute Genome Sequencing Center for Infectious Disease"/>
            <person name="Wu L."/>
            <person name="Ma J."/>
        </authorList>
    </citation>
    <scope>NUCLEOTIDE SEQUENCE [LARGE SCALE GENOMIC DNA]</scope>
    <source>
        <strain evidence="2">CGMCC 1.15339</strain>
    </source>
</reference>
<proteinExistence type="predicted"/>
<evidence type="ECO:0000313" key="1">
    <source>
        <dbReference type="EMBL" id="GGB52934.1"/>
    </source>
</evidence>
<organism evidence="1 2">
    <name type="scientific">Shewanella inventionis</name>
    <dbReference type="NCBI Taxonomy" id="1738770"/>
    <lineage>
        <taxon>Bacteria</taxon>
        <taxon>Pseudomonadati</taxon>
        <taxon>Pseudomonadota</taxon>
        <taxon>Gammaproteobacteria</taxon>
        <taxon>Alteromonadales</taxon>
        <taxon>Shewanellaceae</taxon>
        <taxon>Shewanella</taxon>
    </lineage>
</organism>
<evidence type="ECO:0000313" key="2">
    <source>
        <dbReference type="Proteomes" id="UP000617555"/>
    </source>
</evidence>
<sequence length="167" mass="19623">MSQIKLRRKQKNASVINGLYAYFKQSHLVILAKITNREKVLGLLFGRLRYCRYLFDEPISKENYIKNWYLTRRSLDSLIVMITTANPGKYAFQLLENIIWLYSSTEKNLAAELNEKELADEWLLMKGALSELLLLEPDNASQIAKEHLRNIKANEKAYFQVQYIKLF</sequence>
<gene>
    <name evidence="1" type="ORF">GCM10011607_11790</name>
</gene>
<comment type="caution">
    <text evidence="1">The sequence shown here is derived from an EMBL/GenBank/DDBJ whole genome shotgun (WGS) entry which is preliminary data.</text>
</comment>